<keyword evidence="12" id="KW-0576">Peroxisome</keyword>
<dbReference type="InterPro" id="IPR012258">
    <property type="entry name" value="Acyl-CoA_oxidase"/>
</dbReference>
<dbReference type="FunFam" id="1.20.140.10:FF:000005">
    <property type="entry name" value="Acyl-coenzyme A oxidase"/>
    <property type="match status" value="1"/>
</dbReference>
<evidence type="ECO:0000256" key="11">
    <source>
        <dbReference type="ARBA" id="ARBA00023098"/>
    </source>
</evidence>
<evidence type="ECO:0000313" key="20">
    <source>
        <dbReference type="Proteomes" id="UP000030759"/>
    </source>
</evidence>
<comment type="cofactor">
    <cofactor evidence="1">
        <name>FAD</name>
        <dbReference type="ChEBI" id="CHEBI:57692"/>
    </cofactor>
</comment>
<dbReference type="CDD" id="cd13940">
    <property type="entry name" value="ILEI_FAM3C"/>
    <property type="match status" value="1"/>
</dbReference>
<keyword evidence="14" id="KW-0472">Membrane</keyword>
<dbReference type="GO" id="GO:0005504">
    <property type="term" value="F:fatty acid binding"/>
    <property type="evidence" value="ECO:0007669"/>
    <property type="project" value="InterPro"/>
</dbReference>
<evidence type="ECO:0000256" key="3">
    <source>
        <dbReference type="ARBA" id="ARBA00006288"/>
    </source>
</evidence>
<feature type="domain" description="Acyl-CoA oxidase C-alpha1" evidence="18">
    <location>
        <begin position="854"/>
        <end position="1016"/>
    </location>
</feature>
<dbReference type="FunFam" id="1.20.140.10:FF:000007">
    <property type="entry name" value="Acyl-coenzyme A oxidase"/>
    <property type="match status" value="1"/>
</dbReference>
<evidence type="ECO:0000256" key="7">
    <source>
        <dbReference type="ARBA" id="ARBA00022827"/>
    </source>
</evidence>
<sequence>MRTQCSSERSSILELDRVYHYMDDVLLADSNIDALERKFEETTWKQFFQSEYLAFEASHLEQCSILKMKSSSCPNTLIPSCLIPHQLNEERCTPASGVKVKSCENLVDPLVLIKISPKLWLYSTVACHSEHPGDCGGQGAPQVSGLIRVVAFMFTLVAMWVFLRNYISFSRKTIRLPRWLDVTSKEIRVPKTKCGLSKPCLANFFAFKISSGAANVVGPSMCFENEIIMSPVRNNVGRGLNIALVNGTTGQVLRKGSFDMYSGEPKLLMNFLEDIPDSTLVLVASYDDPGTKMNDNIRMIFTNLGSSYAKQLGFRDSWVFLGAKDLKNKSPFEQFLKNNPETNKYEGWPELLELEGCVPRKDYRSPLISEEDPGLLFTSLAGNGSQEWRSRIPYLLVAFTEARGQELGQKDLPQKRASMYSEIQRERADIGGLMARPEYKEWNPELIKPKKLLNPVKASRSHQELHRELLMNHRSSHLPRGLGVDSKPELQRVLEHRRRNQLIKKKEEELEAKRLQCPFKQELLRRQQRLNQLENPPQREEAHAPEFIKVRENLRRIATEERALMGSPVHRVSLGDTWSRQVHPDIDSERGTPPFSVERLTNILDGGIQNTVLRRKVESILQGDPVFNLKDHYFMTQDEQYEAAIQKKFHLEILARHLGWSEGSPERSYAERALSGYVNLGLHGIAMNALRSLGSDEQIAKWGQLGKNFQIIATYAQTELGHGTNLRGLETEATYDAATQEFVIHSPTMTATKWWPGDLGRSVTHAIVLAQLICSGVQHGMHAFIVPIRSLEDHTPLPGITVGDIGPKMGLEHIDNGFLRLNHVRVPRENMLSRFAEVLPDGSYRRLGTTQSNYLAMLVTRVWLLLTGILPYLKKSCVIAVRYSVIRHQSHLRPSDPEAKILDYQTQQQKLLPQLAMSYAFHFLATKLLEFFHSSYNAILNRDFSLLPELHALSAGMKAMISDFCTQGAEICRRACGGHGYSKLSGLPTLVTQVTASCTYEGENTVLYLQMARFLMKSYLQVQVSPGSTPQKPLPWSVMYLATPGPSRCTAQTAAHFLCPDLYTTAWAHVSARLIKDAVHHTQTLMRSGVDQHDAWNQTAVIHLQAAKAHCYYITVRSFKEAVEKLDNEPAIQQVLQRLCDLYALHGILTNSGDFLHDGFLSGAQVDMARTAFLDLLPLIRKDAILLTDAFDFTDHCLNSALGCYDGHVYERLFEWAKKSPANTKENPAYEKYIRPLLQSWRPKL</sequence>
<evidence type="ECO:0000256" key="14">
    <source>
        <dbReference type="SAM" id="Phobius"/>
    </source>
</evidence>
<dbReference type="EC" id="1.17.99.3" evidence="19"/>
<dbReference type="GO" id="GO:0030246">
    <property type="term" value="F:carbohydrate binding"/>
    <property type="evidence" value="ECO:0007669"/>
    <property type="project" value="UniProtKB-UniRule"/>
</dbReference>
<evidence type="ECO:0000256" key="5">
    <source>
        <dbReference type="ARBA" id="ARBA00022630"/>
    </source>
</evidence>
<dbReference type="AlphaFoldDB" id="A0A061IPB3"/>
<dbReference type="PANTHER" id="PTHR10909:SF344">
    <property type="entry name" value="PEROXISOMAL ACYL-COENZYME A OXIDASE 2"/>
    <property type="match status" value="1"/>
</dbReference>
<dbReference type="GO" id="GO:0033791">
    <property type="term" value="F:3alpha,7alpha,12alpha-trihydroxy-5beta-cholestanoyl-CoA 24-hydroxylase activity"/>
    <property type="evidence" value="ECO:0007669"/>
    <property type="project" value="UniProtKB-EC"/>
</dbReference>
<feature type="domain" description="ILEI/PANDER" evidence="17">
    <location>
        <begin position="238"/>
        <end position="325"/>
    </location>
</feature>
<evidence type="ECO:0000259" key="17">
    <source>
        <dbReference type="Pfam" id="PF15711"/>
    </source>
</evidence>
<dbReference type="InterPro" id="IPR037069">
    <property type="entry name" value="AcylCoA_DH/ox_N_sf"/>
</dbReference>
<keyword evidence="7" id="KW-0274">FAD</keyword>
<evidence type="ECO:0000256" key="6">
    <source>
        <dbReference type="ARBA" id="ARBA00022734"/>
    </source>
</evidence>
<protein>
    <submittedName>
        <fullName evidence="19">Peroxisomal acyl-coenzyme A oxidase 2</fullName>
        <ecNumber evidence="19">1.17.99.3</ecNumber>
    </submittedName>
</protein>
<accession>A0A061IPB3</accession>
<evidence type="ECO:0000256" key="8">
    <source>
        <dbReference type="ARBA" id="ARBA00022832"/>
    </source>
</evidence>
<dbReference type="CDD" id="cd01150">
    <property type="entry name" value="AXO"/>
    <property type="match status" value="1"/>
</dbReference>
<feature type="transmembrane region" description="Helical" evidence="14">
    <location>
        <begin position="145"/>
        <end position="163"/>
    </location>
</feature>
<dbReference type="GO" id="GO:0033540">
    <property type="term" value="P:fatty acid beta-oxidation using acyl-CoA oxidase"/>
    <property type="evidence" value="ECO:0007669"/>
    <property type="project" value="InterPro"/>
</dbReference>
<dbReference type="Pfam" id="PF01756">
    <property type="entry name" value="ACOX"/>
    <property type="match status" value="1"/>
</dbReference>
<dbReference type="GO" id="GO:0005777">
    <property type="term" value="C:peroxisome"/>
    <property type="evidence" value="ECO:0007669"/>
    <property type="project" value="UniProtKB-SubCell"/>
</dbReference>
<evidence type="ECO:0000256" key="4">
    <source>
        <dbReference type="ARBA" id="ARBA00022553"/>
    </source>
</evidence>
<dbReference type="PROSITE" id="PS52031">
    <property type="entry name" value="GG_LECTIN"/>
    <property type="match status" value="1"/>
</dbReference>
<dbReference type="PANTHER" id="PTHR10909">
    <property type="entry name" value="ELECTRON TRANSPORT OXIDOREDUCTASE"/>
    <property type="match status" value="1"/>
</dbReference>
<evidence type="ECO:0000256" key="9">
    <source>
        <dbReference type="ARBA" id="ARBA00023002"/>
    </source>
</evidence>
<evidence type="ECO:0000259" key="18">
    <source>
        <dbReference type="Pfam" id="PF22924"/>
    </source>
</evidence>
<dbReference type="Pfam" id="PF15711">
    <property type="entry name" value="ILEI"/>
    <property type="match status" value="1"/>
</dbReference>
<dbReference type="Pfam" id="PF14749">
    <property type="entry name" value="Acyl-CoA_ox_N"/>
    <property type="match status" value="1"/>
</dbReference>
<dbReference type="FunFam" id="2.40.110.10:FF:000003">
    <property type="entry name" value="Acyl-coenzyme A oxidase"/>
    <property type="match status" value="1"/>
</dbReference>
<dbReference type="FunFam" id="1.10.540.10:FF:000006">
    <property type="entry name" value="Acyl-coenzyme A oxidase"/>
    <property type="match status" value="1"/>
</dbReference>
<dbReference type="InterPro" id="IPR002655">
    <property type="entry name" value="Acyl-CoA_oxidase_C"/>
</dbReference>
<dbReference type="InterPro" id="IPR029320">
    <property type="entry name" value="Acyl-CoA_ox_N"/>
</dbReference>
<dbReference type="GO" id="GO:0000038">
    <property type="term" value="P:very long-chain fatty acid metabolic process"/>
    <property type="evidence" value="ECO:0007669"/>
    <property type="project" value="TreeGrafter"/>
</dbReference>
<dbReference type="GO" id="GO:0071949">
    <property type="term" value="F:FAD binding"/>
    <property type="evidence" value="ECO:0007669"/>
    <property type="project" value="InterPro"/>
</dbReference>
<dbReference type="GO" id="GO:0055088">
    <property type="term" value="P:lipid homeostasis"/>
    <property type="evidence" value="ECO:0007669"/>
    <property type="project" value="TreeGrafter"/>
</dbReference>
<dbReference type="Gene3D" id="2.40.110.10">
    <property type="entry name" value="Butyryl-CoA Dehydrogenase, subunit A, domain 2"/>
    <property type="match status" value="1"/>
</dbReference>
<evidence type="ECO:0000256" key="12">
    <source>
        <dbReference type="ARBA" id="ARBA00023140"/>
    </source>
</evidence>
<dbReference type="InterPro" id="IPR039475">
    <property type="entry name" value="ILEI_FAM3C"/>
</dbReference>
<proteinExistence type="inferred from homology"/>
<keyword evidence="9 19" id="KW-0560">Oxidoreductase</keyword>
<name>A0A061IPB3_CRIGR</name>
<dbReference type="SUPFAM" id="SSF56645">
    <property type="entry name" value="Acyl-CoA dehydrogenase NM domain-like"/>
    <property type="match status" value="1"/>
</dbReference>
<dbReference type="Proteomes" id="UP000030759">
    <property type="component" value="Unassembled WGS sequence"/>
</dbReference>
<dbReference type="Pfam" id="PF22924">
    <property type="entry name" value="ACOX_C_alpha1"/>
    <property type="match status" value="1"/>
</dbReference>
<gene>
    <name evidence="19" type="ORF">H671_1g2955</name>
</gene>
<evidence type="ECO:0000259" key="15">
    <source>
        <dbReference type="Pfam" id="PF01756"/>
    </source>
</evidence>
<feature type="domain" description="Acyl-coenzyme A oxidase N-terminal" evidence="16">
    <location>
        <begin position="596"/>
        <end position="712"/>
    </location>
</feature>
<evidence type="ECO:0000256" key="1">
    <source>
        <dbReference type="ARBA" id="ARBA00001974"/>
    </source>
</evidence>
<dbReference type="InterPro" id="IPR036250">
    <property type="entry name" value="AcylCo_DH-like_C"/>
</dbReference>
<dbReference type="Gene3D" id="1.10.540.10">
    <property type="entry name" value="Acyl-CoA dehydrogenase/oxidase, N-terminal domain"/>
    <property type="match status" value="1"/>
</dbReference>
<dbReference type="Gene3D" id="1.20.140.10">
    <property type="entry name" value="Butyryl-CoA Dehydrogenase, subunit A, domain 3"/>
    <property type="match status" value="2"/>
</dbReference>
<keyword evidence="10" id="KW-0175">Coiled coil</keyword>
<evidence type="ECO:0000256" key="10">
    <source>
        <dbReference type="ARBA" id="ARBA00023054"/>
    </source>
</evidence>
<dbReference type="InterPro" id="IPR039477">
    <property type="entry name" value="ILEI/PANDER_dom"/>
</dbReference>
<comment type="similarity">
    <text evidence="3">Belongs to the acyl-CoA oxidase family.</text>
</comment>
<dbReference type="InterPro" id="IPR009100">
    <property type="entry name" value="AcylCoA_DH/oxidase_NM_dom_sf"/>
</dbReference>
<dbReference type="InterPro" id="IPR046373">
    <property type="entry name" value="Acyl-CoA_Oxase/DH_mid-dom_sf"/>
</dbReference>
<dbReference type="SUPFAM" id="SSF47203">
    <property type="entry name" value="Acyl-CoA dehydrogenase C-terminal domain-like"/>
    <property type="match status" value="2"/>
</dbReference>
<comment type="subcellular location">
    <subcellularLocation>
        <location evidence="2">Peroxisome</location>
    </subcellularLocation>
</comment>
<keyword evidence="6 13" id="KW-0430">Lectin</keyword>
<keyword evidence="8" id="KW-0276">Fatty acid metabolism</keyword>
<keyword evidence="11" id="KW-0443">Lipid metabolism</keyword>
<evidence type="ECO:0000256" key="2">
    <source>
        <dbReference type="ARBA" id="ARBA00004275"/>
    </source>
</evidence>
<keyword evidence="14" id="KW-0812">Transmembrane</keyword>
<dbReference type="InterPro" id="IPR055060">
    <property type="entry name" value="ACOX_C_alpha1"/>
</dbReference>
<dbReference type="InterPro" id="IPR009533">
    <property type="entry name" value="FAM107"/>
</dbReference>
<dbReference type="InterPro" id="IPR034171">
    <property type="entry name" value="ACO"/>
</dbReference>
<evidence type="ECO:0000313" key="19">
    <source>
        <dbReference type="EMBL" id="ERE88571.1"/>
    </source>
</evidence>
<reference evidence="20" key="1">
    <citation type="journal article" date="2013" name="Nat. Biotechnol.">
        <title>Chinese hamster genome sequenced from sorted chromosomes.</title>
        <authorList>
            <person name="Brinkrolf K."/>
            <person name="Rupp O."/>
            <person name="Laux H."/>
            <person name="Kollin F."/>
            <person name="Ernst W."/>
            <person name="Linke B."/>
            <person name="Kofler R."/>
            <person name="Romand S."/>
            <person name="Hesse F."/>
            <person name="Budach W.E."/>
            <person name="Galosy S."/>
            <person name="Muller D."/>
            <person name="Noll T."/>
            <person name="Wienberg J."/>
            <person name="Jostock T."/>
            <person name="Leonard M."/>
            <person name="Grillari J."/>
            <person name="Tauch A."/>
            <person name="Goesmann A."/>
            <person name="Helk B."/>
            <person name="Mott J.E."/>
            <person name="Puhler A."/>
            <person name="Borth N."/>
        </authorList>
    </citation>
    <scope>NUCLEOTIDE SEQUENCE [LARGE SCALE GENOMIC DNA]</scope>
    <source>
        <strain evidence="20">17A/GY</strain>
    </source>
</reference>
<dbReference type="Pfam" id="PF06625">
    <property type="entry name" value="DUF1151"/>
    <property type="match status" value="1"/>
</dbReference>
<keyword evidence="14" id="KW-1133">Transmembrane helix</keyword>
<evidence type="ECO:0000256" key="13">
    <source>
        <dbReference type="PROSITE-ProRule" id="PRU01375"/>
    </source>
</evidence>
<keyword evidence="5" id="KW-0285">Flavoprotein</keyword>
<keyword evidence="4" id="KW-0597">Phosphoprotein</keyword>
<evidence type="ECO:0000259" key="16">
    <source>
        <dbReference type="Pfam" id="PF14749"/>
    </source>
</evidence>
<dbReference type="EMBL" id="KE665676">
    <property type="protein sequence ID" value="ERE88571.1"/>
    <property type="molecule type" value="Genomic_DNA"/>
</dbReference>
<dbReference type="GO" id="GO:0003997">
    <property type="term" value="F:acyl-CoA oxidase activity"/>
    <property type="evidence" value="ECO:0007669"/>
    <property type="project" value="InterPro"/>
</dbReference>
<organism evidence="19 20">
    <name type="scientific">Cricetulus griseus</name>
    <name type="common">Chinese hamster</name>
    <name type="synonym">Cricetulus barabensis griseus</name>
    <dbReference type="NCBI Taxonomy" id="10029"/>
    <lineage>
        <taxon>Eukaryota</taxon>
        <taxon>Metazoa</taxon>
        <taxon>Chordata</taxon>
        <taxon>Craniata</taxon>
        <taxon>Vertebrata</taxon>
        <taxon>Euteleostomi</taxon>
        <taxon>Mammalia</taxon>
        <taxon>Eutheria</taxon>
        <taxon>Euarchontoglires</taxon>
        <taxon>Glires</taxon>
        <taxon>Rodentia</taxon>
        <taxon>Myomorpha</taxon>
        <taxon>Muroidea</taxon>
        <taxon>Cricetidae</taxon>
        <taxon>Cricetinae</taxon>
        <taxon>Cricetulus</taxon>
    </lineage>
</organism>
<feature type="domain" description="Acyl-CoA oxidase C-terminal" evidence="15">
    <location>
        <begin position="1060"/>
        <end position="1239"/>
    </location>
</feature>